<proteinExistence type="inferred from homology"/>
<accession>A0A285BU38</accession>
<dbReference type="PANTHER" id="PTHR33219">
    <property type="entry name" value="YLMG HOMOLOG PROTEIN 2, CHLOROPLASTIC"/>
    <property type="match status" value="1"/>
</dbReference>
<keyword evidence="2" id="KW-0812">Transmembrane</keyword>
<dbReference type="PANTHER" id="PTHR33219:SF14">
    <property type="entry name" value="PROTEIN COFACTOR ASSEMBLY OF COMPLEX C SUBUNIT B CCB3, CHLOROPLASTIC-RELATED"/>
    <property type="match status" value="1"/>
</dbReference>
<dbReference type="OrthoDB" id="9806665at2"/>
<feature type="transmembrane region" description="Helical" evidence="2">
    <location>
        <begin position="7"/>
        <end position="27"/>
    </location>
</feature>
<name>A0A285BU38_9PROT</name>
<gene>
    <name evidence="3" type="ORF">SAMN06296273_0228</name>
</gene>
<organism evidence="3 4">
    <name type="scientific">Nitrosomonas ureae</name>
    <dbReference type="NCBI Taxonomy" id="44577"/>
    <lineage>
        <taxon>Bacteria</taxon>
        <taxon>Pseudomonadati</taxon>
        <taxon>Pseudomonadota</taxon>
        <taxon>Betaproteobacteria</taxon>
        <taxon>Nitrosomonadales</taxon>
        <taxon>Nitrosomonadaceae</taxon>
        <taxon>Nitrosomonas</taxon>
    </lineage>
</organism>
<keyword evidence="2" id="KW-1133">Transmembrane helix</keyword>
<evidence type="ECO:0000256" key="1">
    <source>
        <dbReference type="ARBA" id="ARBA00010894"/>
    </source>
</evidence>
<dbReference type="InterPro" id="IPR003425">
    <property type="entry name" value="CCB3/YggT"/>
</dbReference>
<protein>
    <submittedName>
        <fullName evidence="3">YggT family protein</fullName>
    </submittedName>
</protein>
<dbReference type="EMBL" id="LT907782">
    <property type="protein sequence ID" value="SNX58764.1"/>
    <property type="molecule type" value="Genomic_DNA"/>
</dbReference>
<feature type="transmembrane region" description="Helical" evidence="2">
    <location>
        <begin position="62"/>
        <end position="84"/>
    </location>
</feature>
<dbReference type="Proteomes" id="UP000242498">
    <property type="component" value="Chromosome I"/>
</dbReference>
<dbReference type="Pfam" id="PF02325">
    <property type="entry name" value="CCB3_YggT"/>
    <property type="match status" value="2"/>
</dbReference>
<dbReference type="GO" id="GO:0016020">
    <property type="term" value="C:membrane"/>
    <property type="evidence" value="ECO:0007669"/>
    <property type="project" value="InterPro"/>
</dbReference>
<dbReference type="AlphaFoldDB" id="A0A285BU38"/>
<sequence length="191" mass="21482">MSNQILVFLLDTILGLFSLALLLRFYFQLLRVPYYNPVSQFLIAVTDFIVRPTRRFIPGWAGIDLSTLMLAWLLECVVVTIMYVMQGYDFEANIITSSGVIGLLGIVEIIKTTLYIVLVMIIVQAVLSWVNPHSPLAPLLDSFTRPFLSVFRKYIPPIANVDLSPLFVLILIQVLLMLIAGVHVEIAAMLL</sequence>
<evidence type="ECO:0000313" key="3">
    <source>
        <dbReference type="EMBL" id="SNX58764.1"/>
    </source>
</evidence>
<dbReference type="RefSeq" id="WP_096291646.1">
    <property type="nucleotide sequence ID" value="NZ_LT907782.1"/>
</dbReference>
<evidence type="ECO:0000313" key="4">
    <source>
        <dbReference type="Proteomes" id="UP000242498"/>
    </source>
</evidence>
<feature type="transmembrane region" description="Helical" evidence="2">
    <location>
        <begin position="166"/>
        <end position="190"/>
    </location>
</feature>
<comment type="similarity">
    <text evidence="1">Belongs to the YggT family.</text>
</comment>
<evidence type="ECO:0000256" key="2">
    <source>
        <dbReference type="SAM" id="Phobius"/>
    </source>
</evidence>
<reference evidence="3 4" key="1">
    <citation type="submission" date="2017-08" db="EMBL/GenBank/DDBJ databases">
        <authorList>
            <person name="de Groot N.N."/>
        </authorList>
    </citation>
    <scope>NUCLEOTIDE SEQUENCE [LARGE SCALE GENOMIC DNA]</scope>
    <source>
        <strain evidence="3 4">Nm15</strain>
    </source>
</reference>
<keyword evidence="2" id="KW-0472">Membrane</keyword>